<protein>
    <recommendedName>
        <fullName evidence="3">HEAT repeat domain-containing protein</fullName>
    </recommendedName>
</protein>
<evidence type="ECO:0000313" key="1">
    <source>
        <dbReference type="EMBL" id="PKQ67888.1"/>
    </source>
</evidence>
<gene>
    <name evidence="1" type="ORF">BZG01_05795</name>
</gene>
<evidence type="ECO:0008006" key="3">
    <source>
        <dbReference type="Google" id="ProtNLM"/>
    </source>
</evidence>
<reference evidence="1 2" key="1">
    <citation type="journal article" date="2017" name="Front. Microbiol.">
        <title>Labilibaculum manganireducens gen. nov., sp. nov. and Labilibaculum filiforme sp. nov., Novel Bacteroidetes Isolated from Subsurface Sediments of the Baltic Sea.</title>
        <authorList>
            <person name="Vandieken V."/>
            <person name="Marshall I.P."/>
            <person name="Niemann H."/>
            <person name="Engelen B."/>
            <person name="Cypionka H."/>
        </authorList>
    </citation>
    <scope>NUCLEOTIDE SEQUENCE [LARGE SCALE GENOMIC DNA]</scope>
    <source>
        <strain evidence="1 2">59.10-2M</strain>
    </source>
</reference>
<accession>A0A2N3IC86</accession>
<name>A0A2N3IC86_9BACT</name>
<evidence type="ECO:0000313" key="2">
    <source>
        <dbReference type="Proteomes" id="UP000233618"/>
    </source>
</evidence>
<sequence>MFFGDEIHFLSLQDIITEHMAENKKDYSYLDKLAIQPEKWNELDKNEFQVMTFRTCFLYGESQNKKMIPVLFQMYDHLQSNTSSIERIKMLTALSASIRKNKPKAIMALFPFIQVEEEGNVIRTASQFFVNLSVISNKEYSSGAKILIELVKDAPLDRNSAYILLGLLDINNDKIDKLISLLKSVIGNEVKSILHNNGVSL</sequence>
<dbReference type="EMBL" id="MVDE01000006">
    <property type="protein sequence ID" value="PKQ67888.1"/>
    <property type="molecule type" value="Genomic_DNA"/>
</dbReference>
<dbReference type="Proteomes" id="UP000233618">
    <property type="component" value="Unassembled WGS sequence"/>
</dbReference>
<dbReference type="AlphaFoldDB" id="A0A2N3IC86"/>
<organism evidence="1 2">
    <name type="scientific">Labilibaculum manganireducens</name>
    <dbReference type="NCBI Taxonomy" id="1940525"/>
    <lineage>
        <taxon>Bacteria</taxon>
        <taxon>Pseudomonadati</taxon>
        <taxon>Bacteroidota</taxon>
        <taxon>Bacteroidia</taxon>
        <taxon>Marinilabiliales</taxon>
        <taxon>Marinifilaceae</taxon>
        <taxon>Labilibaculum</taxon>
    </lineage>
</organism>
<proteinExistence type="predicted"/>
<comment type="caution">
    <text evidence="1">The sequence shown here is derived from an EMBL/GenBank/DDBJ whole genome shotgun (WGS) entry which is preliminary data.</text>
</comment>
<keyword evidence="2" id="KW-1185">Reference proteome</keyword>